<dbReference type="InterPro" id="IPR003593">
    <property type="entry name" value="AAA+_ATPase"/>
</dbReference>
<dbReference type="PANTHER" id="PTHR43790:SF1">
    <property type="entry name" value="XYLOSE IMPORT ATP-BINDING PROTEIN XYLG"/>
    <property type="match status" value="1"/>
</dbReference>
<protein>
    <submittedName>
        <fullName evidence="10">Sugar ABC transporter ATP-binding protein</fullName>
    </submittedName>
</protein>
<dbReference type="CDD" id="cd03216">
    <property type="entry name" value="ABC_Carb_Monos_I"/>
    <property type="match status" value="1"/>
</dbReference>
<dbReference type="SUPFAM" id="SSF52540">
    <property type="entry name" value="P-loop containing nucleoside triphosphate hydrolases"/>
    <property type="match status" value="2"/>
</dbReference>
<evidence type="ECO:0000256" key="6">
    <source>
        <dbReference type="ARBA" id="ARBA00022840"/>
    </source>
</evidence>
<keyword evidence="4" id="KW-0677">Repeat</keyword>
<evidence type="ECO:0000313" key="10">
    <source>
        <dbReference type="EMBL" id="RNE64170.1"/>
    </source>
</evidence>
<reference evidence="10 11" key="1">
    <citation type="submission" date="2018-11" db="EMBL/GenBank/DDBJ databases">
        <title>Cryobacterium sp. nov., isolated from rhizosphere soil of lettuce.</title>
        <authorList>
            <person name="Wang Y."/>
        </authorList>
    </citation>
    <scope>NUCLEOTIDE SEQUENCE [LARGE SCALE GENOMIC DNA]</scope>
    <source>
        <strain evidence="10 11">NEAU-85</strain>
    </source>
</reference>
<dbReference type="InterPro" id="IPR050107">
    <property type="entry name" value="ABC_carbohydrate_import_ATPase"/>
</dbReference>
<dbReference type="InterPro" id="IPR027417">
    <property type="entry name" value="P-loop_NTPase"/>
</dbReference>
<dbReference type="AlphaFoldDB" id="A0A3M8LFE5"/>
<dbReference type="GO" id="GO:0005524">
    <property type="term" value="F:ATP binding"/>
    <property type="evidence" value="ECO:0007669"/>
    <property type="project" value="UniProtKB-KW"/>
</dbReference>
<evidence type="ECO:0000256" key="1">
    <source>
        <dbReference type="ARBA" id="ARBA00022448"/>
    </source>
</evidence>
<keyword evidence="8" id="KW-0472">Membrane</keyword>
<keyword evidence="11" id="KW-1185">Reference proteome</keyword>
<gene>
    <name evidence="10" type="ORF">EEJ31_04700</name>
</gene>
<keyword evidence="1" id="KW-0813">Transport</keyword>
<evidence type="ECO:0000256" key="8">
    <source>
        <dbReference type="ARBA" id="ARBA00023136"/>
    </source>
</evidence>
<dbReference type="PROSITE" id="PS50893">
    <property type="entry name" value="ABC_TRANSPORTER_2"/>
    <property type="match status" value="2"/>
</dbReference>
<dbReference type="Pfam" id="PF00005">
    <property type="entry name" value="ABC_tran"/>
    <property type="match status" value="2"/>
</dbReference>
<keyword evidence="5" id="KW-0547">Nucleotide-binding</keyword>
<keyword evidence="6 10" id="KW-0067">ATP-binding</keyword>
<keyword evidence="7" id="KW-1278">Translocase</keyword>
<evidence type="ECO:0000256" key="5">
    <source>
        <dbReference type="ARBA" id="ARBA00022741"/>
    </source>
</evidence>
<dbReference type="PANTHER" id="PTHR43790">
    <property type="entry name" value="CARBOHYDRATE TRANSPORT ATP-BINDING PROTEIN MG119-RELATED"/>
    <property type="match status" value="1"/>
</dbReference>
<dbReference type="GO" id="GO:0016887">
    <property type="term" value="F:ATP hydrolysis activity"/>
    <property type="evidence" value="ECO:0007669"/>
    <property type="project" value="InterPro"/>
</dbReference>
<dbReference type="OrthoDB" id="39350at2"/>
<proteinExistence type="predicted"/>
<name>A0A3M8LFE5_9MICO</name>
<feature type="domain" description="ABC transporter" evidence="9">
    <location>
        <begin position="259"/>
        <end position="508"/>
    </location>
</feature>
<keyword evidence="2" id="KW-1003">Cell membrane</keyword>
<evidence type="ECO:0000256" key="7">
    <source>
        <dbReference type="ARBA" id="ARBA00022967"/>
    </source>
</evidence>
<dbReference type="EMBL" id="RDSR01000005">
    <property type="protein sequence ID" value="RNE64170.1"/>
    <property type="molecule type" value="Genomic_DNA"/>
</dbReference>
<sequence>MSSEEASGSSGTGDAVPILEARNIVKTYGGVTALHGVTLRLTAGHVHALAGENGCGKSTLIKIISGAERPDSGEIVINGVSHAHMTPKGAIQQGIQVIYQDFSLFPGLTVAENIVLTSAVAEKRTLYSRRQSRPAAQQIVDDLGLSLDLDQEVERLSVADKQLTAICRALINDARVIIMDEPTTALTHSEVQRLFALVSTLRARGVALVFVSHKLEEALQVAQDVTILRNGELIISGPATDFDRRSISHYMTGRDVDESRLVNPPRYDRDPVLSVQDLTLPGAFENISFDLHAGEILGLTGLLGSGRSEIAEALFGVLRAESGRTIVDGKATTIHGIRDAIDAGIGYVPEDRLTQGLFLDKSIADNVIASSLERHRRRGLLDARTIAATITEQFQRLRIKAPNVEAPVRSLSGGNAQRVVLAKWLANGPKILMLNGPTVGVDVGSKEEILTILRAQAAAGMGIIVISDDVPELVSVCNRVLVVQQGRISATYSGDDITPEAIQEGMAA</sequence>
<keyword evidence="3" id="KW-0762">Sugar transport</keyword>
<accession>A0A3M8LFE5</accession>
<dbReference type="CDD" id="cd03215">
    <property type="entry name" value="ABC_Carb_Monos_II"/>
    <property type="match status" value="1"/>
</dbReference>
<dbReference type="RefSeq" id="WP_123045128.1">
    <property type="nucleotide sequence ID" value="NZ_RDSR01000005.1"/>
</dbReference>
<dbReference type="Gene3D" id="3.40.50.300">
    <property type="entry name" value="P-loop containing nucleotide triphosphate hydrolases"/>
    <property type="match status" value="2"/>
</dbReference>
<organism evidence="10 11">
    <name type="scientific">Cryobacterium tepidiphilum</name>
    <dbReference type="NCBI Taxonomy" id="2486026"/>
    <lineage>
        <taxon>Bacteria</taxon>
        <taxon>Bacillati</taxon>
        <taxon>Actinomycetota</taxon>
        <taxon>Actinomycetes</taxon>
        <taxon>Micrococcales</taxon>
        <taxon>Microbacteriaceae</taxon>
        <taxon>Cryobacterium</taxon>
    </lineage>
</organism>
<evidence type="ECO:0000256" key="4">
    <source>
        <dbReference type="ARBA" id="ARBA00022737"/>
    </source>
</evidence>
<evidence type="ECO:0000256" key="2">
    <source>
        <dbReference type="ARBA" id="ARBA00022475"/>
    </source>
</evidence>
<evidence type="ECO:0000256" key="3">
    <source>
        <dbReference type="ARBA" id="ARBA00022597"/>
    </source>
</evidence>
<dbReference type="Proteomes" id="UP000279859">
    <property type="component" value="Unassembled WGS sequence"/>
</dbReference>
<dbReference type="PROSITE" id="PS00211">
    <property type="entry name" value="ABC_TRANSPORTER_1"/>
    <property type="match status" value="1"/>
</dbReference>
<evidence type="ECO:0000259" key="9">
    <source>
        <dbReference type="PROSITE" id="PS50893"/>
    </source>
</evidence>
<feature type="domain" description="ABC transporter" evidence="9">
    <location>
        <begin position="19"/>
        <end position="255"/>
    </location>
</feature>
<evidence type="ECO:0000313" key="11">
    <source>
        <dbReference type="Proteomes" id="UP000279859"/>
    </source>
</evidence>
<dbReference type="InterPro" id="IPR017871">
    <property type="entry name" value="ABC_transporter-like_CS"/>
</dbReference>
<dbReference type="InterPro" id="IPR003439">
    <property type="entry name" value="ABC_transporter-like_ATP-bd"/>
</dbReference>
<dbReference type="SMART" id="SM00382">
    <property type="entry name" value="AAA"/>
    <property type="match status" value="2"/>
</dbReference>
<comment type="caution">
    <text evidence="10">The sequence shown here is derived from an EMBL/GenBank/DDBJ whole genome shotgun (WGS) entry which is preliminary data.</text>
</comment>